<comment type="caution">
    <text evidence="3">The sequence shown here is derived from an EMBL/GenBank/DDBJ whole genome shotgun (WGS) entry which is preliminary data.</text>
</comment>
<feature type="domain" description="CASTOR ACT" evidence="1">
    <location>
        <begin position="68"/>
        <end position="113"/>
    </location>
</feature>
<sequence length="129" mass="13706">MHLIQYRQAMALVRLTPDSPEPDWAVGAPLVSVSRTADEISVVCPTTSLPEPVPGPVEGPFTVTRAAGALEFSQIGVLMRLLKPLADAGIPVLNVSTFDTDWVLVPAAQSVVAASVWRHAGYTVTEDAE</sequence>
<dbReference type="AlphaFoldDB" id="A0A9X1ST68"/>
<evidence type="ECO:0000259" key="1">
    <source>
        <dbReference type="Pfam" id="PF13840"/>
    </source>
</evidence>
<name>A0A9X1ST68_9ACTN</name>
<dbReference type="Pfam" id="PF21631">
    <property type="entry name" value="A9CJY8-like_N"/>
    <property type="match status" value="1"/>
</dbReference>
<keyword evidence="4" id="KW-1185">Reference proteome</keyword>
<dbReference type="InterPro" id="IPR049447">
    <property type="entry name" value="A9CJY8-like_N"/>
</dbReference>
<dbReference type="InterPro" id="IPR027795">
    <property type="entry name" value="CASTOR_ACT_dom"/>
</dbReference>
<evidence type="ECO:0000313" key="3">
    <source>
        <dbReference type="EMBL" id="MCD5311442.1"/>
    </source>
</evidence>
<feature type="domain" description="A9CJY8-like N-terminal" evidence="2">
    <location>
        <begin position="11"/>
        <end position="51"/>
    </location>
</feature>
<reference evidence="3" key="1">
    <citation type="submission" date="2021-11" db="EMBL/GenBank/DDBJ databases">
        <title>Streptomyces corallinus and Kineosporia corallina sp. nov., two new coral-derived marine actinobacteria.</title>
        <authorList>
            <person name="Buangrab K."/>
            <person name="Sutthacheep M."/>
            <person name="Yeemin T."/>
            <person name="Harunari E."/>
            <person name="Igarashi Y."/>
            <person name="Sripreechasak P."/>
            <person name="Kanchanasin P."/>
            <person name="Tanasupawat S."/>
            <person name="Phongsopitanun W."/>
        </authorList>
    </citation>
    <scope>NUCLEOTIDE SEQUENCE</scope>
    <source>
        <strain evidence="3">JCM 31032</strain>
    </source>
</reference>
<organism evidence="3 4">
    <name type="scientific">Kineosporia babensis</name>
    <dbReference type="NCBI Taxonomy" id="499548"/>
    <lineage>
        <taxon>Bacteria</taxon>
        <taxon>Bacillati</taxon>
        <taxon>Actinomycetota</taxon>
        <taxon>Actinomycetes</taxon>
        <taxon>Kineosporiales</taxon>
        <taxon>Kineosporiaceae</taxon>
        <taxon>Kineosporia</taxon>
    </lineage>
</organism>
<evidence type="ECO:0000259" key="2">
    <source>
        <dbReference type="Pfam" id="PF21631"/>
    </source>
</evidence>
<accession>A0A9X1ST68</accession>
<proteinExistence type="predicted"/>
<dbReference type="Pfam" id="PF13840">
    <property type="entry name" value="ACT_7"/>
    <property type="match status" value="1"/>
</dbReference>
<dbReference type="InterPro" id="IPR045865">
    <property type="entry name" value="ACT-like_dom_sf"/>
</dbReference>
<dbReference type="SUPFAM" id="SSF55021">
    <property type="entry name" value="ACT-like"/>
    <property type="match status" value="2"/>
</dbReference>
<evidence type="ECO:0000313" key="4">
    <source>
        <dbReference type="Proteomes" id="UP001138997"/>
    </source>
</evidence>
<dbReference type="Gene3D" id="3.30.2130.10">
    <property type="entry name" value="VC0802-like"/>
    <property type="match status" value="1"/>
</dbReference>
<gene>
    <name evidence="3" type="ORF">LR394_11065</name>
</gene>
<dbReference type="EMBL" id="JAJOMB010000005">
    <property type="protein sequence ID" value="MCD5311442.1"/>
    <property type="molecule type" value="Genomic_DNA"/>
</dbReference>
<dbReference type="RefSeq" id="WP_231440635.1">
    <property type="nucleotide sequence ID" value="NZ_JAJOMB010000005.1"/>
</dbReference>
<dbReference type="Proteomes" id="UP001138997">
    <property type="component" value="Unassembled WGS sequence"/>
</dbReference>
<protein>
    <submittedName>
        <fullName evidence="3">ACT domain-containing protein</fullName>
    </submittedName>
</protein>